<proteinExistence type="predicted"/>
<dbReference type="RefSeq" id="WP_209661965.1">
    <property type="nucleotide sequence ID" value="NZ_JAGGLI010000047.1"/>
</dbReference>
<dbReference type="InterPro" id="IPR007401">
    <property type="entry name" value="DUF454"/>
</dbReference>
<name>A0ABS4KQN9_9FIRM</name>
<gene>
    <name evidence="2" type="ORF">J2Z35_002747</name>
</gene>
<dbReference type="EMBL" id="JAGGLI010000047">
    <property type="protein sequence ID" value="MBP2028909.1"/>
    <property type="molecule type" value="Genomic_DNA"/>
</dbReference>
<reference evidence="2 3" key="1">
    <citation type="submission" date="2021-03" db="EMBL/GenBank/DDBJ databases">
        <title>Genomic Encyclopedia of Type Strains, Phase IV (KMG-IV): sequencing the most valuable type-strain genomes for metagenomic binning, comparative biology and taxonomic classification.</title>
        <authorList>
            <person name="Goeker M."/>
        </authorList>
    </citation>
    <scope>NUCLEOTIDE SEQUENCE [LARGE SCALE GENOMIC DNA]</scope>
    <source>
        <strain evidence="2 3">DSM 27512</strain>
    </source>
</reference>
<feature type="transmembrane region" description="Helical" evidence="1">
    <location>
        <begin position="75"/>
        <end position="93"/>
    </location>
</feature>
<accession>A0ABS4KQN9</accession>
<keyword evidence="1" id="KW-0812">Transmembrane</keyword>
<sequence length="122" mass="13554">MIKILLLALGTITLILGTIGILLPVLPTTPFLLISLFCYMKSSDKLYNFVLENKYLGPYVHGYVSGRGIPMKAKIKAISLIIVTVGSSIIFFINPVHLKIMLFFIATTVCVYIWTRKTATEA</sequence>
<dbReference type="Proteomes" id="UP001314903">
    <property type="component" value="Unassembled WGS sequence"/>
</dbReference>
<dbReference type="PANTHER" id="PTHR35813:SF1">
    <property type="entry name" value="INNER MEMBRANE PROTEIN YBAN"/>
    <property type="match status" value="1"/>
</dbReference>
<dbReference type="Pfam" id="PF04304">
    <property type="entry name" value="DUF454"/>
    <property type="match status" value="1"/>
</dbReference>
<evidence type="ECO:0000313" key="2">
    <source>
        <dbReference type="EMBL" id="MBP2028909.1"/>
    </source>
</evidence>
<organism evidence="2 3">
    <name type="scientific">Acetoanaerobium pronyense</name>
    <dbReference type="NCBI Taxonomy" id="1482736"/>
    <lineage>
        <taxon>Bacteria</taxon>
        <taxon>Bacillati</taxon>
        <taxon>Bacillota</taxon>
        <taxon>Clostridia</taxon>
        <taxon>Peptostreptococcales</taxon>
        <taxon>Filifactoraceae</taxon>
        <taxon>Acetoanaerobium</taxon>
    </lineage>
</organism>
<protein>
    <submittedName>
        <fullName evidence="2">Uncharacterized membrane protein YbaN (DUF454 family)</fullName>
    </submittedName>
</protein>
<keyword evidence="3" id="KW-1185">Reference proteome</keyword>
<dbReference type="PIRSF" id="PIRSF016789">
    <property type="entry name" value="DUF454"/>
    <property type="match status" value="1"/>
</dbReference>
<keyword evidence="1" id="KW-0472">Membrane</keyword>
<feature type="transmembrane region" description="Helical" evidence="1">
    <location>
        <begin position="99"/>
        <end position="115"/>
    </location>
</feature>
<dbReference type="PANTHER" id="PTHR35813">
    <property type="entry name" value="INNER MEMBRANE PROTEIN YBAN"/>
    <property type="match status" value="1"/>
</dbReference>
<feature type="transmembrane region" description="Helical" evidence="1">
    <location>
        <begin position="6"/>
        <end position="39"/>
    </location>
</feature>
<evidence type="ECO:0000313" key="3">
    <source>
        <dbReference type="Proteomes" id="UP001314903"/>
    </source>
</evidence>
<comment type="caution">
    <text evidence="2">The sequence shown here is derived from an EMBL/GenBank/DDBJ whole genome shotgun (WGS) entry which is preliminary data.</text>
</comment>
<evidence type="ECO:0000256" key="1">
    <source>
        <dbReference type="SAM" id="Phobius"/>
    </source>
</evidence>
<keyword evidence="1" id="KW-1133">Transmembrane helix</keyword>